<keyword evidence="3" id="KW-1185">Reference proteome</keyword>
<dbReference type="OrthoDB" id="3800528at2759"/>
<comment type="caution">
    <text evidence="2">The sequence shown here is derived from an EMBL/GenBank/DDBJ whole genome shotgun (WGS) entry which is preliminary data.</text>
</comment>
<dbReference type="Proteomes" id="UP001140560">
    <property type="component" value="Unassembled WGS sequence"/>
</dbReference>
<evidence type="ECO:0000256" key="1">
    <source>
        <dbReference type="SAM" id="SignalP"/>
    </source>
</evidence>
<reference evidence="2" key="1">
    <citation type="submission" date="2022-10" db="EMBL/GenBank/DDBJ databases">
        <title>Tapping the CABI collections for fungal endophytes: first genome assemblies for Collariella, Neodidymelliopsis, Ascochyta clinopodiicola, Didymella pomorum, Didymosphaeria variabile, Neocosmospora piperis and Neocucurbitaria cava.</title>
        <authorList>
            <person name="Hill R."/>
        </authorList>
    </citation>
    <scope>NUCLEOTIDE SEQUENCE</scope>
    <source>
        <strain evidence="2">IMI 356814</strain>
    </source>
</reference>
<feature type="signal peptide" evidence="1">
    <location>
        <begin position="1"/>
        <end position="18"/>
    </location>
</feature>
<dbReference type="EMBL" id="JAPEUY010000002">
    <property type="protein sequence ID" value="KAJ4376060.1"/>
    <property type="molecule type" value="Genomic_DNA"/>
</dbReference>
<proteinExistence type="predicted"/>
<name>A0A9W9CRA1_9PLEO</name>
<gene>
    <name evidence="2" type="ORF">N0V83_001341</name>
</gene>
<evidence type="ECO:0000313" key="3">
    <source>
        <dbReference type="Proteomes" id="UP001140560"/>
    </source>
</evidence>
<protein>
    <submittedName>
        <fullName evidence="2">Uncharacterized protein</fullName>
    </submittedName>
</protein>
<dbReference type="AlphaFoldDB" id="A0A9W9CRA1"/>
<evidence type="ECO:0000313" key="2">
    <source>
        <dbReference type="EMBL" id="KAJ4376060.1"/>
    </source>
</evidence>
<keyword evidence="1" id="KW-0732">Signal</keyword>
<organism evidence="2 3">
    <name type="scientific">Neocucurbitaria cava</name>
    <dbReference type="NCBI Taxonomy" id="798079"/>
    <lineage>
        <taxon>Eukaryota</taxon>
        <taxon>Fungi</taxon>
        <taxon>Dikarya</taxon>
        <taxon>Ascomycota</taxon>
        <taxon>Pezizomycotina</taxon>
        <taxon>Dothideomycetes</taxon>
        <taxon>Pleosporomycetidae</taxon>
        <taxon>Pleosporales</taxon>
        <taxon>Pleosporineae</taxon>
        <taxon>Cucurbitariaceae</taxon>
        <taxon>Neocucurbitaria</taxon>
    </lineage>
</organism>
<sequence>MKLYQLLLLAAAASPVLASDRAAGYEAVMFYDIYRMDGLRPEGDRTIATGCKGAKGGRCNFAEFITHIQSGTQSVIINGQKATVGKFNPDNVPKSLDLENPDINEASKIMDWKGWLNPQYGKNPKVTDPYYPSYDGKYDQKALLGKMYNSGKVRDKHGDVLTKLGKVTQDARSAAGSKGDDILKRINTSLDNVILGRQADNADSLVRDLDLKVISKYNTGKNAANPKIEIPTTDYKDEDTGKTYKIIDATKFADDIKNHPSLSAEAKTAIDNAITEYVTNYTNDESLSEKAGSNGVTHHRDIKAAQAVSSTIKAPLPASC</sequence>
<accession>A0A9W9CRA1</accession>
<feature type="chain" id="PRO_5040717773" evidence="1">
    <location>
        <begin position="19"/>
        <end position="320"/>
    </location>
</feature>